<dbReference type="RefSeq" id="WP_128213825.1">
    <property type="nucleotide sequence ID" value="NZ_CP025746.1"/>
</dbReference>
<evidence type="ECO:0000256" key="1">
    <source>
        <dbReference type="SAM" id="Phobius"/>
    </source>
</evidence>
<dbReference type="AlphaFoldDB" id="A0A410DVK1"/>
<keyword evidence="1" id="KW-1133">Transmembrane helix</keyword>
<feature type="transmembrane region" description="Helical" evidence="1">
    <location>
        <begin position="231"/>
        <end position="249"/>
    </location>
</feature>
<name>A0A410DVK1_9CLOT</name>
<keyword evidence="3" id="KW-1185">Reference proteome</keyword>
<keyword evidence="1" id="KW-0812">Transmembrane</keyword>
<proteinExistence type="predicted"/>
<gene>
    <name evidence="2" type="ORF">C1I91_16430</name>
</gene>
<dbReference type="EMBL" id="CP025746">
    <property type="protein sequence ID" value="QAA33095.1"/>
    <property type="molecule type" value="Genomic_DNA"/>
</dbReference>
<feature type="transmembrane region" description="Helical" evidence="1">
    <location>
        <begin position="269"/>
        <end position="291"/>
    </location>
</feature>
<dbReference type="Proteomes" id="UP000286268">
    <property type="component" value="Chromosome"/>
</dbReference>
<organism evidence="2 3">
    <name type="scientific">Clostridium manihotivorum</name>
    <dbReference type="NCBI Taxonomy" id="2320868"/>
    <lineage>
        <taxon>Bacteria</taxon>
        <taxon>Bacillati</taxon>
        <taxon>Bacillota</taxon>
        <taxon>Clostridia</taxon>
        <taxon>Eubacteriales</taxon>
        <taxon>Clostridiaceae</taxon>
        <taxon>Clostridium</taxon>
    </lineage>
</organism>
<dbReference type="InterPro" id="IPR021737">
    <property type="entry name" value="Phage_phiKZ_Orf197"/>
</dbReference>
<feature type="transmembrane region" description="Helical" evidence="1">
    <location>
        <begin position="161"/>
        <end position="183"/>
    </location>
</feature>
<sequence length="293" mass="33614">MNIELLLVTLLSHIIFDFVLQFEFIRNDRFPFCKEDGRDIFRKNILLKTIKGNMIHTFLHLVGLYIILIITQYLKNNPIYISFWMVVIIGLIHFVIDETKSVIYLFRTSSKNNVWIFLLDQVFHIVSISAIIYKFSFANLLNVLKYKLINYPNGFTLTEKLLITVMVFFICTWAVGIFIKIFVNYIIGNKNKLINDDGLGKNIIDENGNIIKIALSEAKNGGFIIGILERILILISIVINYPAMIGFVLTAKSVARLKKLSNDSFAEYFIIGTFISFMSALTGGVIVRSLFLK</sequence>
<protein>
    <recommendedName>
        <fullName evidence="4">DUF3307 domain-containing protein</fullName>
    </recommendedName>
</protein>
<reference evidence="2 3" key="1">
    <citation type="submission" date="2018-01" db="EMBL/GenBank/DDBJ databases">
        <title>Genome Sequencing and Assembly of Anaerobacter polyendosporus strain CT4.</title>
        <authorList>
            <person name="Tachaapaikoon C."/>
            <person name="Sutheeworapong S."/>
            <person name="Jenjaroenpun P."/>
            <person name="Wongsurawat T."/>
            <person name="Nookeaw I."/>
            <person name="Cheawchanlertfa P."/>
            <person name="Kosugi A."/>
            <person name="Cheevadhanarak S."/>
            <person name="Ratanakhanokchai K."/>
        </authorList>
    </citation>
    <scope>NUCLEOTIDE SEQUENCE [LARGE SCALE GENOMIC DNA]</scope>
    <source>
        <strain evidence="2 3">CT4</strain>
    </source>
</reference>
<evidence type="ECO:0000313" key="3">
    <source>
        <dbReference type="Proteomes" id="UP000286268"/>
    </source>
</evidence>
<evidence type="ECO:0000313" key="2">
    <source>
        <dbReference type="EMBL" id="QAA33095.1"/>
    </source>
</evidence>
<dbReference type="OrthoDB" id="5122730at2"/>
<feature type="transmembrane region" description="Helical" evidence="1">
    <location>
        <begin position="117"/>
        <end position="141"/>
    </location>
</feature>
<dbReference type="KEGG" id="cmah:C1I91_16430"/>
<accession>A0A410DVK1</accession>
<feature type="transmembrane region" description="Helical" evidence="1">
    <location>
        <begin position="6"/>
        <end position="25"/>
    </location>
</feature>
<feature type="transmembrane region" description="Helical" evidence="1">
    <location>
        <begin position="79"/>
        <end position="96"/>
    </location>
</feature>
<keyword evidence="1" id="KW-0472">Membrane</keyword>
<dbReference type="Pfam" id="PF11750">
    <property type="entry name" value="DUF3307"/>
    <property type="match status" value="1"/>
</dbReference>
<feature type="transmembrane region" description="Helical" evidence="1">
    <location>
        <begin position="52"/>
        <end position="73"/>
    </location>
</feature>
<evidence type="ECO:0008006" key="4">
    <source>
        <dbReference type="Google" id="ProtNLM"/>
    </source>
</evidence>